<comment type="caution">
    <text evidence="1">The sequence shown here is derived from an EMBL/GenBank/DDBJ whole genome shotgun (WGS) entry which is preliminary data.</text>
</comment>
<evidence type="ECO:0000313" key="2">
    <source>
        <dbReference type="Proteomes" id="UP000018009"/>
    </source>
</evidence>
<proteinExistence type="predicted"/>
<gene>
    <name evidence="1" type="ORF">BN486_02861</name>
</gene>
<accession>R6JNM6</accession>
<dbReference type="Proteomes" id="UP000018009">
    <property type="component" value="Unassembled WGS sequence"/>
</dbReference>
<name>R6JNM6_9FIRM</name>
<protein>
    <submittedName>
        <fullName evidence="1">Uncharacterized protein</fullName>
    </submittedName>
</protein>
<sequence length="169" mass="17960">MLPGHEIADGHALVNETGRRICVVGGGNDRASPVLGNLLDGHGHACALTHNDAVSSHLNGTELGLITVAQYDQVVGFNVKFHQVRIGGCNQHLSLVKIGVRISHHNIGFQCFNDIGILGMGLGQDAAVINIHIGLCNIAHRDKPFQGTVGPDGRNGHHIVFLHDVPCPF</sequence>
<evidence type="ECO:0000313" key="1">
    <source>
        <dbReference type="EMBL" id="CDB62880.1"/>
    </source>
</evidence>
<dbReference type="AlphaFoldDB" id="R6JNM6"/>
<dbReference type="EMBL" id="CBDY010000209">
    <property type="protein sequence ID" value="CDB62880.1"/>
    <property type="molecule type" value="Genomic_DNA"/>
</dbReference>
<organism evidence="1 2">
    <name type="scientific">[Clostridium] clostridioforme CAG:132</name>
    <dbReference type="NCBI Taxonomy" id="1263065"/>
    <lineage>
        <taxon>Bacteria</taxon>
        <taxon>Bacillati</taxon>
        <taxon>Bacillota</taxon>
        <taxon>Clostridia</taxon>
        <taxon>Lachnospirales</taxon>
        <taxon>Lachnospiraceae</taxon>
        <taxon>Enterocloster</taxon>
    </lineage>
</organism>
<reference evidence="1" key="1">
    <citation type="submission" date="2012-11" db="EMBL/GenBank/DDBJ databases">
        <title>Dependencies among metagenomic species, viruses, plasmids and units of genetic variation.</title>
        <authorList>
            <person name="Nielsen H.B."/>
            <person name="Almeida M."/>
            <person name="Juncker A.S."/>
            <person name="Rasmussen S."/>
            <person name="Li J."/>
            <person name="Sunagawa S."/>
            <person name="Plichta D."/>
            <person name="Gautier L."/>
            <person name="Le Chatelier E."/>
            <person name="Peletier E."/>
            <person name="Bonde I."/>
            <person name="Nielsen T."/>
            <person name="Manichanh C."/>
            <person name="Arumugam M."/>
            <person name="Batto J."/>
            <person name="Santos M.B.Q.D."/>
            <person name="Blom N."/>
            <person name="Borruel N."/>
            <person name="Burgdorf K.S."/>
            <person name="Boumezbeur F."/>
            <person name="Casellas F."/>
            <person name="Dore J."/>
            <person name="Guarner F."/>
            <person name="Hansen T."/>
            <person name="Hildebrand F."/>
            <person name="Kaas R.S."/>
            <person name="Kennedy S."/>
            <person name="Kristiansen K."/>
            <person name="Kultima J.R."/>
            <person name="Leonard P."/>
            <person name="Levenez F."/>
            <person name="Lund O."/>
            <person name="Moumen B."/>
            <person name="Le Paslier D."/>
            <person name="Pons N."/>
            <person name="Pedersen O."/>
            <person name="Prifti E."/>
            <person name="Qin J."/>
            <person name="Raes J."/>
            <person name="Tap J."/>
            <person name="Tims S."/>
            <person name="Ussery D.W."/>
            <person name="Yamada T."/>
            <person name="MetaHit consortium"/>
            <person name="Renault P."/>
            <person name="Sicheritz-Ponten T."/>
            <person name="Bork P."/>
            <person name="Wang J."/>
            <person name="Brunak S."/>
            <person name="Ehrlich S.D."/>
        </authorList>
    </citation>
    <scope>NUCLEOTIDE SEQUENCE [LARGE SCALE GENOMIC DNA]</scope>
</reference>